<protein>
    <submittedName>
        <fullName evidence="1">Uncharacterized protein</fullName>
    </submittedName>
</protein>
<dbReference type="Proteomes" id="UP001501752">
    <property type="component" value="Unassembled WGS sequence"/>
</dbReference>
<evidence type="ECO:0000313" key="2">
    <source>
        <dbReference type="Proteomes" id="UP001501752"/>
    </source>
</evidence>
<evidence type="ECO:0000313" key="1">
    <source>
        <dbReference type="EMBL" id="GAA4833813.1"/>
    </source>
</evidence>
<accession>A0ABP9D9P3</accession>
<dbReference type="EMBL" id="BAABIS010000001">
    <property type="protein sequence ID" value="GAA4833813.1"/>
    <property type="molecule type" value="Genomic_DNA"/>
</dbReference>
<organism evidence="1 2">
    <name type="scientific">Kitasatospora terrestris</name>
    <dbReference type="NCBI Taxonomy" id="258051"/>
    <lineage>
        <taxon>Bacteria</taxon>
        <taxon>Bacillati</taxon>
        <taxon>Actinomycetota</taxon>
        <taxon>Actinomycetes</taxon>
        <taxon>Kitasatosporales</taxon>
        <taxon>Streptomycetaceae</taxon>
        <taxon>Kitasatospora</taxon>
    </lineage>
</organism>
<proteinExistence type="predicted"/>
<comment type="caution">
    <text evidence="1">The sequence shown here is derived from an EMBL/GenBank/DDBJ whole genome shotgun (WGS) entry which is preliminary data.</text>
</comment>
<name>A0ABP9D9P3_9ACTN</name>
<sequence>MSTPDLGRPAWFTGSDEKFAVLRRAAQARGVVLDPVTPPGEHDAQELTDELADVLLAESGFGADWEITPFGDLVEDLIDALNHYAYPD</sequence>
<gene>
    <name evidence="1" type="ORF">GCM10023235_05410</name>
</gene>
<reference evidence="2" key="1">
    <citation type="journal article" date="2019" name="Int. J. Syst. Evol. Microbiol.">
        <title>The Global Catalogue of Microorganisms (GCM) 10K type strain sequencing project: providing services to taxonomists for standard genome sequencing and annotation.</title>
        <authorList>
            <consortium name="The Broad Institute Genomics Platform"/>
            <consortium name="The Broad Institute Genome Sequencing Center for Infectious Disease"/>
            <person name="Wu L."/>
            <person name="Ma J."/>
        </authorList>
    </citation>
    <scope>NUCLEOTIDE SEQUENCE [LARGE SCALE GENOMIC DNA]</scope>
    <source>
        <strain evidence="2">JCM 13006</strain>
    </source>
</reference>
<keyword evidence="2" id="KW-1185">Reference proteome</keyword>
<dbReference type="RefSeq" id="WP_345695131.1">
    <property type="nucleotide sequence ID" value="NZ_BAABIS010000001.1"/>
</dbReference>